<dbReference type="Proteomes" id="UP001595923">
    <property type="component" value="Unassembled WGS sequence"/>
</dbReference>
<evidence type="ECO:0000313" key="2">
    <source>
        <dbReference type="Proteomes" id="UP001595923"/>
    </source>
</evidence>
<reference evidence="2" key="1">
    <citation type="journal article" date="2019" name="Int. J. Syst. Evol. Microbiol.">
        <title>The Global Catalogue of Microorganisms (GCM) 10K type strain sequencing project: providing services to taxonomists for standard genome sequencing and annotation.</title>
        <authorList>
            <consortium name="The Broad Institute Genomics Platform"/>
            <consortium name="The Broad Institute Genome Sequencing Center for Infectious Disease"/>
            <person name="Wu L."/>
            <person name="Ma J."/>
        </authorList>
    </citation>
    <scope>NUCLEOTIDE SEQUENCE [LARGE SCALE GENOMIC DNA]</scope>
    <source>
        <strain evidence="2">XZYJ18</strain>
    </source>
</reference>
<sequence>MDTPPPHADVDHLAAVLERRRAELAGANAVISGGRVVHAVTEQTWVGVRVPAVECHATADPLRLHPTTAPVTCRRCRRRLTGSAGDVPDGQLTLG</sequence>
<organism evidence="1 2">
    <name type="scientific">Nocardiopsis mangrovi</name>
    <dbReference type="NCBI Taxonomy" id="1179818"/>
    <lineage>
        <taxon>Bacteria</taxon>
        <taxon>Bacillati</taxon>
        <taxon>Actinomycetota</taxon>
        <taxon>Actinomycetes</taxon>
        <taxon>Streptosporangiales</taxon>
        <taxon>Nocardiopsidaceae</taxon>
        <taxon>Nocardiopsis</taxon>
    </lineage>
</organism>
<proteinExistence type="predicted"/>
<keyword evidence="2" id="KW-1185">Reference proteome</keyword>
<dbReference type="RefSeq" id="WP_378574580.1">
    <property type="nucleotide sequence ID" value="NZ_JBHSFQ010000012.1"/>
</dbReference>
<dbReference type="EMBL" id="JBHSFQ010000012">
    <property type="protein sequence ID" value="MFC4562948.1"/>
    <property type="molecule type" value="Genomic_DNA"/>
</dbReference>
<gene>
    <name evidence="1" type="ORF">ACFO4E_13880</name>
</gene>
<protein>
    <submittedName>
        <fullName evidence="1">Uncharacterized protein</fullName>
    </submittedName>
</protein>
<name>A0ABV9E060_9ACTN</name>
<accession>A0ABV9E060</accession>
<comment type="caution">
    <text evidence="1">The sequence shown here is derived from an EMBL/GenBank/DDBJ whole genome shotgun (WGS) entry which is preliminary data.</text>
</comment>
<evidence type="ECO:0000313" key="1">
    <source>
        <dbReference type="EMBL" id="MFC4562948.1"/>
    </source>
</evidence>